<protein>
    <submittedName>
        <fullName evidence="11">ABC transporter related</fullName>
    </submittedName>
</protein>
<dbReference type="InterPro" id="IPR027417">
    <property type="entry name" value="P-loop_NTPase"/>
</dbReference>
<feature type="region of interest" description="Disordered" evidence="7">
    <location>
        <begin position="606"/>
        <end position="633"/>
    </location>
</feature>
<feature type="domain" description="ABC transporter" evidence="9">
    <location>
        <begin position="8"/>
        <end position="245"/>
    </location>
</feature>
<organism evidence="11">
    <name type="scientific">Nitratidesulfovibrio vulgaris (strain DSM 19637 / Miyazaki F)</name>
    <name type="common">Desulfovibrio vulgaris</name>
    <dbReference type="NCBI Taxonomy" id="883"/>
    <lineage>
        <taxon>Bacteria</taxon>
        <taxon>Pseudomonadati</taxon>
        <taxon>Thermodesulfobacteriota</taxon>
        <taxon>Desulfovibrionia</taxon>
        <taxon>Desulfovibrionales</taxon>
        <taxon>Desulfovibrionaceae</taxon>
        <taxon>Nitratidesulfovibrio</taxon>
    </lineage>
</organism>
<dbReference type="STRING" id="883.DvMF_2156"/>
<dbReference type="SMART" id="SM00382">
    <property type="entry name" value="AAA"/>
    <property type="match status" value="2"/>
</dbReference>
<dbReference type="Gene3D" id="3.40.50.300">
    <property type="entry name" value="P-loop containing nucleotide triphosphate hydrolases"/>
    <property type="match status" value="2"/>
</dbReference>
<dbReference type="HOGENOM" id="CLU_000604_16_0_7"/>
<dbReference type="PROSITE" id="PS51012">
    <property type="entry name" value="ABC_TM2"/>
    <property type="match status" value="1"/>
</dbReference>
<feature type="compositionally biased region" description="Low complexity" evidence="7">
    <location>
        <begin position="836"/>
        <end position="849"/>
    </location>
</feature>
<feature type="compositionally biased region" description="Low complexity" evidence="7">
    <location>
        <begin position="347"/>
        <end position="360"/>
    </location>
</feature>
<evidence type="ECO:0000256" key="3">
    <source>
        <dbReference type="ARBA" id="ARBA00022741"/>
    </source>
</evidence>
<dbReference type="OrthoDB" id="9809450at2"/>
<feature type="transmembrane region" description="Helical" evidence="8">
    <location>
        <begin position="960"/>
        <end position="983"/>
    </location>
</feature>
<dbReference type="SUPFAM" id="SSF52540">
    <property type="entry name" value="P-loop containing nucleoside triphosphate hydrolases"/>
    <property type="match status" value="2"/>
</dbReference>
<dbReference type="InterPro" id="IPR017871">
    <property type="entry name" value="ABC_transporter-like_CS"/>
</dbReference>
<feature type="region of interest" description="Disordered" evidence="7">
    <location>
        <begin position="829"/>
        <end position="849"/>
    </location>
</feature>
<sequence length="1106" mass="116530">MTAPSPVFAARGLCRTFPAPGAGGAVVRAVDDVTLDLAPGTINGLLGPDGAGKTTLLRLAAGLLLPDAGSLTVLGRDTVTQAQAVQSAIGYMPQRFGLYEDLSVAENLSLYADLHGVSAAQKAERWPALMRMTGLAPFLDRLAGRLSGGMKQKLGLACTLVRSPRLLLLDEPTVGVDPLSRRELWNIVFSLVREHGITVLVSTAYLDEAEHCDRVAIMHHGRLVGDGAPGHFTRPLTGRTWFVTPAMRARAAQTMLPAAPGVTDAVLHAGGVRLLTETPEAARALVACGLLTEGESAPGTVGQLHPRAPGFEDGFLALFAALPQEAGTGDRPAPGRDSMPAAPPAPYASATDTPAPDAPDCPSQGQPSALAPEPPNSHPDSTPVIEVRGLERRFGTFMAVKGASFDVRRGEIFGLLGPNGAGKSTIFRMLCGLLPPTGGSLRVAGVDLRRAPAAARRRVGYVAQKFSLYGQLSVLENLRFFASAYGLYGAARDARMAWALRDFDLADVADAQSGDLSLGYRQRLAMACALMHEPDILFLDEATSGVDPLARREFWRRITALAESGVTVIVTTHFLDEAEYCDRMAILVGGEVLALGTPAEIRALAPAADDATDGPREAARRDDGQRDAPGHASGQATIERAFIALAERHRAKAPGATGVTGVTGATGMTGVAGAPGQTAPSSGPGMRPLSGTPDSAHPAPAGQAQDIRPTALRGLLLRMRGLLRKEWLQVVRDPSAIAIALVMPVVLLFLFGYGISLDARDVPVAIVTDDLGPEAMEFAARLLLADTFRPRVVTDMRRAEEDLRAGRVDAIVHLQSDFARRLSDATGGATGGAAGGTARPDGAPPAGDAGTVPVQLIVNGVDPNNARTVSGYVTSVWQSWLSGRVAAAGQVPAVRMATRMWFNPTADSRHFLVPGLMVLIMTLTGALLTAMVMAREWERGTMEALLVTPVRMGELLTGKLLPYFVLGMGGMVLTVIMALYLFGVPLRGSLAVLAGASSLFLTAALGMGLFISVLARNQFIAGQAALLATFLPALFLSGFIFDLESTPGFVQAVSYVIAARYFATLLKTIFLAGEVWEVIVPNALALAALAFFFLTVARLRCRKRLD</sequence>
<name>B8DQI0_NITV9</name>
<dbReference type="InterPro" id="IPR047817">
    <property type="entry name" value="ABC2_TM_bact-type"/>
</dbReference>
<dbReference type="InterPro" id="IPR003439">
    <property type="entry name" value="ABC_transporter-like_ATP-bd"/>
</dbReference>
<evidence type="ECO:0000313" key="11">
    <source>
        <dbReference type="EMBL" id="ACL09099.1"/>
    </source>
</evidence>
<dbReference type="AlphaFoldDB" id="B8DQI0"/>
<feature type="compositionally biased region" description="Low complexity" evidence="7">
    <location>
        <begin position="655"/>
        <end position="676"/>
    </location>
</feature>
<keyword evidence="4" id="KW-0067">ATP-binding</keyword>
<dbReference type="InterPro" id="IPR013525">
    <property type="entry name" value="ABC2_TM"/>
</dbReference>
<evidence type="ECO:0000259" key="10">
    <source>
        <dbReference type="PROSITE" id="PS51012"/>
    </source>
</evidence>
<feature type="domain" description="ABC transporter" evidence="9">
    <location>
        <begin position="385"/>
        <end position="614"/>
    </location>
</feature>
<gene>
    <name evidence="11" type="ordered locus">DvMF_2156</name>
</gene>
<dbReference type="eggNOG" id="COG0842">
    <property type="taxonomic scope" value="Bacteria"/>
</dbReference>
<dbReference type="Pfam" id="PF12698">
    <property type="entry name" value="ABC2_membrane_3"/>
    <property type="match status" value="1"/>
</dbReference>
<dbReference type="PANTHER" id="PTHR43038">
    <property type="entry name" value="ATP-BINDING CASSETTE, SUB-FAMILY H, MEMBER 1"/>
    <property type="match status" value="1"/>
</dbReference>
<feature type="transmembrane region" description="Helical" evidence="8">
    <location>
        <begin position="911"/>
        <end position="934"/>
    </location>
</feature>
<evidence type="ECO:0000259" key="9">
    <source>
        <dbReference type="PROSITE" id="PS50893"/>
    </source>
</evidence>
<evidence type="ECO:0000256" key="8">
    <source>
        <dbReference type="SAM" id="Phobius"/>
    </source>
</evidence>
<comment type="subcellular location">
    <subcellularLocation>
        <location evidence="1">Membrane</location>
        <topology evidence="1">Multi-pass membrane protein</topology>
    </subcellularLocation>
</comment>
<feature type="domain" description="ABC transmembrane type-2" evidence="10">
    <location>
        <begin position="878"/>
        <end position="1104"/>
    </location>
</feature>
<keyword evidence="5 8" id="KW-1133">Transmembrane helix</keyword>
<evidence type="ECO:0000256" key="5">
    <source>
        <dbReference type="ARBA" id="ARBA00022989"/>
    </source>
</evidence>
<keyword evidence="6 8" id="KW-0472">Membrane</keyword>
<evidence type="ECO:0000256" key="2">
    <source>
        <dbReference type="ARBA" id="ARBA00022692"/>
    </source>
</evidence>
<accession>B8DQI0</accession>
<keyword evidence="2 8" id="KW-0812">Transmembrane</keyword>
<feature type="compositionally biased region" description="Basic and acidic residues" evidence="7">
    <location>
        <begin position="613"/>
        <end position="629"/>
    </location>
</feature>
<proteinExistence type="predicted"/>
<evidence type="ECO:0000256" key="4">
    <source>
        <dbReference type="ARBA" id="ARBA00022840"/>
    </source>
</evidence>
<dbReference type="Pfam" id="PF00005">
    <property type="entry name" value="ABC_tran"/>
    <property type="match status" value="2"/>
</dbReference>
<reference evidence="11" key="1">
    <citation type="submission" date="2008-10" db="EMBL/GenBank/DDBJ databases">
        <title>Complete sequence of Desulfovibrio vulgaris str. 'Miyazaki F'.</title>
        <authorList>
            <person name="Lucas S."/>
            <person name="Copeland A."/>
            <person name="Lapidus A."/>
            <person name="Glavina del Rio T."/>
            <person name="Dalin E."/>
            <person name="Tice H."/>
            <person name="Bruce D."/>
            <person name="Goodwin L."/>
            <person name="Pitluck S."/>
            <person name="Sims D."/>
            <person name="Brettin T."/>
            <person name="Detter J.C."/>
            <person name="Han C."/>
            <person name="Larimer F."/>
            <person name="Land M."/>
            <person name="Hauser L."/>
            <person name="Kyrpides N."/>
            <person name="Mikhailova N."/>
            <person name="Hazen T.C."/>
            <person name="Richardson P."/>
        </authorList>
    </citation>
    <scope>NUCLEOTIDE SEQUENCE</scope>
    <source>
        <strain evidence="11">Miyazaki F</strain>
    </source>
</reference>
<dbReference type="PROSITE" id="PS00211">
    <property type="entry name" value="ABC_TRANSPORTER_1"/>
    <property type="match status" value="1"/>
</dbReference>
<feature type="region of interest" description="Disordered" evidence="7">
    <location>
        <begin position="655"/>
        <end position="704"/>
    </location>
</feature>
<evidence type="ECO:0000256" key="1">
    <source>
        <dbReference type="ARBA" id="ARBA00004141"/>
    </source>
</evidence>
<evidence type="ECO:0000256" key="7">
    <source>
        <dbReference type="SAM" id="MobiDB-lite"/>
    </source>
</evidence>
<dbReference type="GO" id="GO:0016020">
    <property type="term" value="C:membrane"/>
    <property type="evidence" value="ECO:0007669"/>
    <property type="project" value="UniProtKB-SubCell"/>
</dbReference>
<evidence type="ECO:0000256" key="6">
    <source>
        <dbReference type="ARBA" id="ARBA00023136"/>
    </source>
</evidence>
<dbReference type="PROSITE" id="PS50893">
    <property type="entry name" value="ABC_TRANSPORTER_2"/>
    <property type="match status" value="2"/>
</dbReference>
<feature type="region of interest" description="Disordered" evidence="7">
    <location>
        <begin position="325"/>
        <end position="383"/>
    </location>
</feature>
<dbReference type="KEGG" id="dvm:DvMF_2156"/>
<dbReference type="EMBL" id="CP001197">
    <property type="protein sequence ID" value="ACL09099.1"/>
    <property type="molecule type" value="Genomic_DNA"/>
</dbReference>
<keyword evidence="3" id="KW-0547">Nucleotide-binding</keyword>
<dbReference type="PANTHER" id="PTHR43038:SF3">
    <property type="entry name" value="ABC TRANSPORTER G FAMILY MEMBER 20 ISOFORM X1"/>
    <property type="match status" value="1"/>
</dbReference>
<feature type="transmembrane region" description="Helical" evidence="8">
    <location>
        <begin position="990"/>
        <end position="1014"/>
    </location>
</feature>
<dbReference type="InterPro" id="IPR003593">
    <property type="entry name" value="AAA+_ATPase"/>
</dbReference>
<feature type="transmembrane region" description="Helical" evidence="8">
    <location>
        <begin position="1020"/>
        <end position="1041"/>
    </location>
</feature>
<dbReference type="GO" id="GO:0140359">
    <property type="term" value="F:ABC-type transporter activity"/>
    <property type="evidence" value="ECO:0007669"/>
    <property type="project" value="InterPro"/>
</dbReference>
<dbReference type="GO" id="GO:0005524">
    <property type="term" value="F:ATP binding"/>
    <property type="evidence" value="ECO:0007669"/>
    <property type="project" value="UniProtKB-KW"/>
</dbReference>
<dbReference type="eggNOG" id="COG1131">
    <property type="taxonomic scope" value="Bacteria"/>
</dbReference>
<dbReference type="CDD" id="cd03230">
    <property type="entry name" value="ABC_DR_subfamily_A"/>
    <property type="match status" value="1"/>
</dbReference>
<dbReference type="GO" id="GO:0016887">
    <property type="term" value="F:ATP hydrolysis activity"/>
    <property type="evidence" value="ECO:0007669"/>
    <property type="project" value="InterPro"/>
</dbReference>
<feature type="transmembrane region" description="Helical" evidence="8">
    <location>
        <begin position="1078"/>
        <end position="1097"/>
    </location>
</feature>